<dbReference type="GO" id="GO:0006096">
    <property type="term" value="P:glycolytic process"/>
    <property type="evidence" value="ECO:0007669"/>
    <property type="project" value="UniProtKB-UniPathway"/>
</dbReference>
<dbReference type="CDD" id="cd00948">
    <property type="entry name" value="FBP_aldolase_I_a"/>
    <property type="match status" value="1"/>
</dbReference>
<evidence type="ECO:0000256" key="4">
    <source>
        <dbReference type="ARBA" id="ARBA00023152"/>
    </source>
</evidence>
<evidence type="ECO:0000256" key="5">
    <source>
        <dbReference type="ARBA" id="ARBA00023239"/>
    </source>
</evidence>
<dbReference type="Pfam" id="PF00274">
    <property type="entry name" value="Glycolytic"/>
    <property type="match status" value="3"/>
</dbReference>
<dbReference type="InterPro" id="IPR000305">
    <property type="entry name" value="GIY-YIG_endonuc"/>
</dbReference>
<evidence type="ECO:0000256" key="3">
    <source>
        <dbReference type="ARBA" id="ARBA00013068"/>
    </source>
</evidence>
<dbReference type="GO" id="GO:0071897">
    <property type="term" value="P:DNA biosynthetic process"/>
    <property type="evidence" value="ECO:0007669"/>
    <property type="project" value="UniProtKB-ARBA"/>
</dbReference>
<dbReference type="SUPFAM" id="SSF51569">
    <property type="entry name" value="Aldolase"/>
    <property type="match status" value="2"/>
</dbReference>
<dbReference type="InterPro" id="IPR000741">
    <property type="entry name" value="FBA_I"/>
</dbReference>
<feature type="non-terminal residue" evidence="10">
    <location>
        <position position="788"/>
    </location>
</feature>
<reference evidence="10" key="1">
    <citation type="submission" date="2020-02" db="EMBL/GenBank/DDBJ databases">
        <title>Relaxed selection underlies rapid genomic changes in the transitions from sociality to social parasitism in ants.</title>
        <authorList>
            <person name="Bi X."/>
        </authorList>
    </citation>
    <scope>NUCLEOTIDE SEQUENCE</scope>
    <source>
        <strain evidence="10">BGI-DK2014c</strain>
        <tissue evidence="10">Whole body</tissue>
    </source>
</reference>
<comment type="pathway">
    <text evidence="1 8">Carbohydrate degradation; glycolysis; D-glyceraldehyde 3-phosphate and glycerone phosphate from D-glucose: step 4/4.</text>
</comment>
<name>A0A836FDC5_9HYME</name>
<feature type="non-terminal residue" evidence="10">
    <location>
        <position position="1"/>
    </location>
</feature>
<dbReference type="AlphaFoldDB" id="A0A836FDC5"/>
<evidence type="ECO:0000256" key="7">
    <source>
        <dbReference type="RuleBase" id="RU003994"/>
    </source>
</evidence>
<dbReference type="EC" id="4.1.2.13" evidence="3 7"/>
<comment type="similarity">
    <text evidence="2 7">Belongs to the class I fructose-bisphosphate aldolase family.</text>
</comment>
<dbReference type="NCBIfam" id="NF033379">
    <property type="entry name" value="FrucBisAld_I"/>
    <property type="match status" value="1"/>
</dbReference>
<evidence type="ECO:0000256" key="2">
    <source>
        <dbReference type="ARBA" id="ARBA00010387"/>
    </source>
</evidence>
<accession>A0A836FDC5</accession>
<dbReference type="UniPathway" id="UPA00109">
    <property type="reaction ID" value="UER00183"/>
</dbReference>
<evidence type="ECO:0000256" key="6">
    <source>
        <dbReference type="ARBA" id="ARBA00023270"/>
    </source>
</evidence>
<evidence type="ECO:0000256" key="8">
    <source>
        <dbReference type="RuleBase" id="RU004257"/>
    </source>
</evidence>
<dbReference type="SUPFAM" id="SSF56672">
    <property type="entry name" value="DNA/RNA polymerases"/>
    <property type="match status" value="1"/>
</dbReference>
<dbReference type="PANTHER" id="PTHR11627">
    <property type="entry name" value="FRUCTOSE-BISPHOSPHATE ALDOLASE"/>
    <property type="match status" value="1"/>
</dbReference>
<dbReference type="InterPro" id="IPR013785">
    <property type="entry name" value="Aldolase_TIM"/>
</dbReference>
<sequence length="788" mass="89409">MRRFTSILIFGIRQVSSSVTYTRRAYQEMLLSVVKSRFSQYISGMILYHEMIHQKTSENVEFIEFLRRRNIVAGYLCISMLYRFISICQSARMVPIVEPEILSNSEYDIDRILQVPEEILSILFRVLNEYHVYLEEMVMKPAMVLSEMVAEKYNKLESELKEELRTIAQQIVTPGRGILAADESTTTIGKRLQDIKVENTEENRKAYRQLLFTTAKDVIGQHISGVILFHETLYQKADDGTPFVELLKQRNIIPGIKVDTGVVPLFGTNDECTTQGLDDLQARCIQYKKDGCHFAKWRCVLKIAKDTPSKLAIMENANVLARYASICQSARIVPIVEPEILPDGDHDIARCQQVTEEVLAAVYKALSDHHVYLEGTLLKPNMVTPGQSCPTRATPQEIGAATVTALLRTVPPAVPGVTFLSGGQSEEEASVNLDAINKYPAKKPWALTFSYGRALQASVLRAWQGKVDKIAAGQEELLKRAKNNPELKQSFQRVKEHFTQATSLAFPDSKATLSLQTDKAIGAVLQLLAIYTTSKHFRYMIEGRNFHVMTDKPLVYAFKRFTQIKCQDKSGAENIVADALSRVDTIVMPTSLDMQNIAEAHASDDELQQLKQSFLTWCIKCLIQAAEQLTAQKFVWPFTAKDKERHFYSGISLRHYAQIEGNRRPLDQPYTGYLIIQDSETTPSTAPSSHYKNIKFIINILLNNDYSIDLILNTINSFVRRGKDELEPLSNQNVVYKISCENCDASYVGHTKRKLNTRLHEHISNIKKRTDLSSVISDYHMNLNHNFK</sequence>
<feature type="domain" description="GIY-YIG" evidence="9">
    <location>
        <begin position="731"/>
        <end position="788"/>
    </location>
</feature>
<dbReference type="Proteomes" id="UP000668214">
    <property type="component" value="Unassembled WGS sequence"/>
</dbReference>
<evidence type="ECO:0000259" key="9">
    <source>
        <dbReference type="PROSITE" id="PS50164"/>
    </source>
</evidence>
<dbReference type="PROSITE" id="PS50164">
    <property type="entry name" value="GIY_YIG"/>
    <property type="match status" value="1"/>
</dbReference>
<dbReference type="PROSITE" id="PS00158">
    <property type="entry name" value="ALDOLASE_CLASS_I"/>
    <property type="match status" value="1"/>
</dbReference>
<dbReference type="GO" id="GO:0004332">
    <property type="term" value="F:fructose-bisphosphate aldolase activity"/>
    <property type="evidence" value="ECO:0007669"/>
    <property type="project" value="UniProtKB-EC"/>
</dbReference>
<gene>
    <name evidence="10" type="primary">Ald</name>
    <name evidence="10" type="ORF">G6Z78_0002560</name>
</gene>
<keyword evidence="6" id="KW-0704">Schiff base</keyword>
<protein>
    <recommendedName>
        <fullName evidence="3 7">Fructose-bisphosphate aldolase</fullName>
        <ecNumber evidence="3 7">4.1.2.13</ecNumber>
    </recommendedName>
</protein>
<dbReference type="InterPro" id="IPR043502">
    <property type="entry name" value="DNA/RNA_pol_sf"/>
</dbReference>
<evidence type="ECO:0000256" key="1">
    <source>
        <dbReference type="ARBA" id="ARBA00004714"/>
    </source>
</evidence>
<dbReference type="FunFam" id="3.20.20.70:FF:000021">
    <property type="entry name" value="Fructose-bisphosphate aldolase"/>
    <property type="match status" value="1"/>
</dbReference>
<dbReference type="InterPro" id="IPR029768">
    <property type="entry name" value="Aldolase_I_AS"/>
</dbReference>
<comment type="caution">
    <text evidence="10">The sequence shown here is derived from an EMBL/GenBank/DDBJ whole genome shotgun (WGS) entry which is preliminary data.</text>
</comment>
<organism evidence="10 11">
    <name type="scientific">Pseudoatta argentina</name>
    <dbReference type="NCBI Taxonomy" id="621737"/>
    <lineage>
        <taxon>Eukaryota</taxon>
        <taxon>Metazoa</taxon>
        <taxon>Ecdysozoa</taxon>
        <taxon>Arthropoda</taxon>
        <taxon>Hexapoda</taxon>
        <taxon>Insecta</taxon>
        <taxon>Pterygota</taxon>
        <taxon>Neoptera</taxon>
        <taxon>Endopterygota</taxon>
        <taxon>Hymenoptera</taxon>
        <taxon>Apocrita</taxon>
        <taxon>Aculeata</taxon>
        <taxon>Formicoidea</taxon>
        <taxon>Formicidae</taxon>
        <taxon>Myrmicinae</taxon>
        <taxon>Pseudoatta</taxon>
    </lineage>
</organism>
<keyword evidence="4 7" id="KW-0324">Glycolysis</keyword>
<comment type="catalytic activity">
    <reaction evidence="7">
        <text>beta-D-fructose 1,6-bisphosphate = D-glyceraldehyde 3-phosphate + dihydroxyacetone phosphate</text>
        <dbReference type="Rhea" id="RHEA:14729"/>
        <dbReference type="ChEBI" id="CHEBI:32966"/>
        <dbReference type="ChEBI" id="CHEBI:57642"/>
        <dbReference type="ChEBI" id="CHEBI:59776"/>
        <dbReference type="EC" id="4.1.2.13"/>
    </reaction>
</comment>
<dbReference type="Gene3D" id="3.20.20.70">
    <property type="entry name" value="Aldolase class I"/>
    <property type="match status" value="3"/>
</dbReference>
<dbReference type="EMBL" id="JAANIA010002218">
    <property type="protein sequence ID" value="KAG5316921.1"/>
    <property type="molecule type" value="Genomic_DNA"/>
</dbReference>
<keyword evidence="11" id="KW-1185">Reference proteome</keyword>
<evidence type="ECO:0000313" key="10">
    <source>
        <dbReference type="EMBL" id="KAG5316921.1"/>
    </source>
</evidence>
<keyword evidence="5 7" id="KW-0456">Lyase</keyword>
<evidence type="ECO:0000313" key="11">
    <source>
        <dbReference type="Proteomes" id="UP000668214"/>
    </source>
</evidence>
<proteinExistence type="inferred from homology"/>